<proteinExistence type="predicted"/>
<dbReference type="Proteomes" id="UP000199451">
    <property type="component" value="Unassembled WGS sequence"/>
</dbReference>
<dbReference type="SUPFAM" id="SSF51445">
    <property type="entry name" value="(Trans)glycosidases"/>
    <property type="match status" value="1"/>
</dbReference>
<name>A0A1G9NXW8_9EURY</name>
<dbReference type="EMBL" id="FNHL01000001">
    <property type="protein sequence ID" value="SDL91472.1"/>
    <property type="molecule type" value="Genomic_DNA"/>
</dbReference>
<evidence type="ECO:0000256" key="1">
    <source>
        <dbReference type="SAM" id="MobiDB-lite"/>
    </source>
</evidence>
<dbReference type="AlphaFoldDB" id="A0A1G9NXW8"/>
<accession>A0A1G9NXW8</accession>
<dbReference type="OrthoDB" id="346163at2157"/>
<sequence>MSSRRTFLRQLGGAVALGTLATTAGCTVPPWIQAGASGSGFETRETALSRDTFDDYVARMADRYGDGGVWGLGDEPDDADTTFVGAWTRQLTTGDGHDDGTGTLILADFAVVCHRLGPRDDADGQRHRYWLWAAAAPTASPTADIPFGRRSVTPELRTLGVGVAFSDDSIRATSPDRPVTTPGVVDLAAVSSGSDGLVGRFPLATGTVQPEASVTWDGDDGETDTEGDDAGTDTDGYAVEWTGRHRGSQSLNAVCLTVRPADADPETVSFTMGSRLAAVGYL</sequence>
<dbReference type="PROSITE" id="PS51318">
    <property type="entry name" value="TAT"/>
    <property type="match status" value="1"/>
</dbReference>
<feature type="region of interest" description="Disordered" evidence="1">
    <location>
        <begin position="209"/>
        <end position="235"/>
    </location>
</feature>
<organism evidence="2 3">
    <name type="scientific">Halogranum gelatinilyticum</name>
    <dbReference type="NCBI Taxonomy" id="660521"/>
    <lineage>
        <taxon>Archaea</taxon>
        <taxon>Methanobacteriati</taxon>
        <taxon>Methanobacteriota</taxon>
        <taxon>Stenosarchaea group</taxon>
        <taxon>Halobacteria</taxon>
        <taxon>Halobacteriales</taxon>
        <taxon>Haloferacaceae</taxon>
    </lineage>
</organism>
<dbReference type="InterPro" id="IPR006311">
    <property type="entry name" value="TAT_signal"/>
</dbReference>
<evidence type="ECO:0000313" key="3">
    <source>
        <dbReference type="Proteomes" id="UP000199451"/>
    </source>
</evidence>
<reference evidence="3" key="1">
    <citation type="submission" date="2016-10" db="EMBL/GenBank/DDBJ databases">
        <authorList>
            <person name="Varghese N."/>
            <person name="Submissions S."/>
        </authorList>
    </citation>
    <scope>NUCLEOTIDE SEQUENCE [LARGE SCALE GENOMIC DNA]</scope>
    <source>
        <strain evidence="3">CGMCC 1.10119</strain>
    </source>
</reference>
<dbReference type="STRING" id="660521.SAMN04487949_0156"/>
<evidence type="ECO:0000313" key="2">
    <source>
        <dbReference type="EMBL" id="SDL91472.1"/>
    </source>
</evidence>
<gene>
    <name evidence="2" type="ORF">SAMN04487949_0156</name>
</gene>
<dbReference type="RefSeq" id="WP_089693112.1">
    <property type="nucleotide sequence ID" value="NZ_FNHL01000001.1"/>
</dbReference>
<keyword evidence="3" id="KW-1185">Reference proteome</keyword>
<feature type="compositionally biased region" description="Acidic residues" evidence="1">
    <location>
        <begin position="217"/>
        <end position="232"/>
    </location>
</feature>
<dbReference type="InterPro" id="IPR017853">
    <property type="entry name" value="GH"/>
</dbReference>
<protein>
    <submittedName>
        <fullName evidence="2">Uncharacterized protein</fullName>
    </submittedName>
</protein>
<dbReference type="PROSITE" id="PS51257">
    <property type="entry name" value="PROKAR_LIPOPROTEIN"/>
    <property type="match status" value="1"/>
</dbReference>